<keyword evidence="3" id="KW-1185">Reference proteome</keyword>
<dbReference type="EMBL" id="JAGSXJ010000037">
    <property type="protein sequence ID" value="KAH6665872.1"/>
    <property type="molecule type" value="Genomic_DNA"/>
</dbReference>
<dbReference type="Pfam" id="PF00646">
    <property type="entry name" value="F-box"/>
    <property type="match status" value="1"/>
</dbReference>
<evidence type="ECO:0000313" key="3">
    <source>
        <dbReference type="Proteomes" id="UP000770015"/>
    </source>
</evidence>
<organism evidence="2 3">
    <name type="scientific">Plectosphaerella plurivora</name>
    <dbReference type="NCBI Taxonomy" id="936078"/>
    <lineage>
        <taxon>Eukaryota</taxon>
        <taxon>Fungi</taxon>
        <taxon>Dikarya</taxon>
        <taxon>Ascomycota</taxon>
        <taxon>Pezizomycotina</taxon>
        <taxon>Sordariomycetes</taxon>
        <taxon>Hypocreomycetidae</taxon>
        <taxon>Glomerellales</taxon>
        <taxon>Plectosphaerellaceae</taxon>
        <taxon>Plectosphaerella</taxon>
    </lineage>
</organism>
<dbReference type="InterPro" id="IPR001810">
    <property type="entry name" value="F-box_dom"/>
</dbReference>
<protein>
    <recommendedName>
        <fullName evidence="1">F-box domain-containing protein</fullName>
    </recommendedName>
</protein>
<proteinExistence type="predicted"/>
<reference evidence="2" key="1">
    <citation type="journal article" date="2021" name="Nat. Commun.">
        <title>Genetic determinants of endophytism in the Arabidopsis root mycobiome.</title>
        <authorList>
            <person name="Mesny F."/>
            <person name="Miyauchi S."/>
            <person name="Thiergart T."/>
            <person name="Pickel B."/>
            <person name="Atanasova L."/>
            <person name="Karlsson M."/>
            <person name="Huettel B."/>
            <person name="Barry K.W."/>
            <person name="Haridas S."/>
            <person name="Chen C."/>
            <person name="Bauer D."/>
            <person name="Andreopoulos W."/>
            <person name="Pangilinan J."/>
            <person name="LaButti K."/>
            <person name="Riley R."/>
            <person name="Lipzen A."/>
            <person name="Clum A."/>
            <person name="Drula E."/>
            <person name="Henrissat B."/>
            <person name="Kohler A."/>
            <person name="Grigoriev I.V."/>
            <person name="Martin F.M."/>
            <person name="Hacquard S."/>
        </authorList>
    </citation>
    <scope>NUCLEOTIDE SEQUENCE</scope>
    <source>
        <strain evidence="2">MPI-SDFR-AT-0117</strain>
    </source>
</reference>
<comment type="caution">
    <text evidence="2">The sequence shown here is derived from an EMBL/GenBank/DDBJ whole genome shotgun (WGS) entry which is preliminary data.</text>
</comment>
<sequence>MDSHRAPEATNNGNTDVEALVTSAGAMALTTTGQKVSHILDLPIDVLVEIIRQMTKAQRVLFALTSRACREIYNEHFLRTEEYIWERRIANLIYLARDDMTVVACNGKPRLHPIKLDIDEPWDHKRMKPCDFVNPGSRHVQAGFQFADDVFIRHIHVETILKFVRKYNSLDAEQRQFLAKLLTPQDLPQGSWYAIHAPAQNTDRDLRTLRPQPHGITLQLMQLGDIKFYKVERQFEMRVVINKDKNAEGGQAPGIIAKLTLSLKETNLDEIPPGASFETIQTCNHRPIESALQPEPRTGLPGFIPTDLSYNLFAAKMLDNSGEQLEWTCSNCATSFTIDSPASDAMTVKVFADLGGQGLPFSNEWLSHVTRQFNIPDVWDKRGLDEVFEKDRWLAPDSE</sequence>
<name>A0A9P8V1E3_9PEZI</name>
<evidence type="ECO:0000313" key="2">
    <source>
        <dbReference type="EMBL" id="KAH6665872.1"/>
    </source>
</evidence>
<feature type="domain" description="F-box" evidence="1">
    <location>
        <begin position="39"/>
        <end position="72"/>
    </location>
</feature>
<dbReference type="Proteomes" id="UP000770015">
    <property type="component" value="Unassembled WGS sequence"/>
</dbReference>
<evidence type="ECO:0000259" key="1">
    <source>
        <dbReference type="Pfam" id="PF00646"/>
    </source>
</evidence>
<dbReference type="OrthoDB" id="10563637at2759"/>
<dbReference type="AlphaFoldDB" id="A0A9P8V1E3"/>
<gene>
    <name evidence="2" type="ORF">F5X68DRAFT_195224</name>
</gene>
<accession>A0A9P8V1E3</accession>